<proteinExistence type="predicted"/>
<sequence>MALIWNSPGTPECLQDTLARGAWPRVRRWRTPNFLAPEGPTKSQGEACHLRADRSPYGGAGLGAGPGHCRDPVAALESAGVQARLGRRGRRPAAHPLAETAASRRTEGRHGTRADGPRAAGDLGRVSPLQRKCQGDRRGPGAPGVTTPHGAAEQCCCWRWAQPLIVLGPACKHGTWPGRGT</sequence>
<dbReference type="Proteomes" id="UP001066276">
    <property type="component" value="Chromosome 4_2"/>
</dbReference>
<organism evidence="2 3">
    <name type="scientific">Pleurodeles waltl</name>
    <name type="common">Iberian ribbed newt</name>
    <dbReference type="NCBI Taxonomy" id="8319"/>
    <lineage>
        <taxon>Eukaryota</taxon>
        <taxon>Metazoa</taxon>
        <taxon>Chordata</taxon>
        <taxon>Craniata</taxon>
        <taxon>Vertebrata</taxon>
        <taxon>Euteleostomi</taxon>
        <taxon>Amphibia</taxon>
        <taxon>Batrachia</taxon>
        <taxon>Caudata</taxon>
        <taxon>Salamandroidea</taxon>
        <taxon>Salamandridae</taxon>
        <taxon>Pleurodelinae</taxon>
        <taxon>Pleurodeles</taxon>
    </lineage>
</organism>
<accession>A0AAV7SJ18</accession>
<evidence type="ECO:0000256" key="1">
    <source>
        <dbReference type="SAM" id="MobiDB-lite"/>
    </source>
</evidence>
<feature type="compositionally biased region" description="Basic and acidic residues" evidence="1">
    <location>
        <begin position="102"/>
        <end position="116"/>
    </location>
</feature>
<dbReference type="EMBL" id="JANPWB010000008">
    <property type="protein sequence ID" value="KAJ1164084.1"/>
    <property type="molecule type" value="Genomic_DNA"/>
</dbReference>
<comment type="caution">
    <text evidence="2">The sequence shown here is derived from an EMBL/GenBank/DDBJ whole genome shotgun (WGS) entry which is preliminary data.</text>
</comment>
<keyword evidence="3" id="KW-1185">Reference proteome</keyword>
<evidence type="ECO:0000313" key="3">
    <source>
        <dbReference type="Proteomes" id="UP001066276"/>
    </source>
</evidence>
<dbReference type="AlphaFoldDB" id="A0AAV7SJ18"/>
<protein>
    <submittedName>
        <fullName evidence="2">Uncharacterized protein</fullName>
    </submittedName>
</protein>
<evidence type="ECO:0000313" key="2">
    <source>
        <dbReference type="EMBL" id="KAJ1164084.1"/>
    </source>
</evidence>
<feature type="region of interest" description="Disordered" evidence="1">
    <location>
        <begin position="83"/>
        <end position="124"/>
    </location>
</feature>
<name>A0AAV7SJ18_PLEWA</name>
<gene>
    <name evidence="2" type="ORF">NDU88_004530</name>
</gene>
<reference evidence="2" key="1">
    <citation type="journal article" date="2022" name="bioRxiv">
        <title>Sequencing and chromosome-scale assembly of the giantPleurodeles waltlgenome.</title>
        <authorList>
            <person name="Brown T."/>
            <person name="Elewa A."/>
            <person name="Iarovenko S."/>
            <person name="Subramanian E."/>
            <person name="Araus A.J."/>
            <person name="Petzold A."/>
            <person name="Susuki M."/>
            <person name="Suzuki K.-i.T."/>
            <person name="Hayashi T."/>
            <person name="Toyoda A."/>
            <person name="Oliveira C."/>
            <person name="Osipova E."/>
            <person name="Leigh N.D."/>
            <person name="Simon A."/>
            <person name="Yun M.H."/>
        </authorList>
    </citation>
    <scope>NUCLEOTIDE SEQUENCE</scope>
    <source>
        <strain evidence="2">20211129_DDA</strain>
        <tissue evidence="2">Liver</tissue>
    </source>
</reference>